<dbReference type="InterPro" id="IPR000866">
    <property type="entry name" value="AhpC/TSA"/>
</dbReference>
<dbReference type="GO" id="GO:0016209">
    <property type="term" value="F:antioxidant activity"/>
    <property type="evidence" value="ECO:0007669"/>
    <property type="project" value="InterPro"/>
</dbReference>
<dbReference type="PANTHER" id="PTHR42852">
    <property type="entry name" value="THIOL:DISULFIDE INTERCHANGE PROTEIN DSBE"/>
    <property type="match status" value="1"/>
</dbReference>
<name>A0A5S9R392_MYCVN</name>
<dbReference type="EMBL" id="CACSIP010000028">
    <property type="protein sequence ID" value="CAA0127104.1"/>
    <property type="molecule type" value="Genomic_DNA"/>
</dbReference>
<organism evidence="3 4">
    <name type="scientific">Mycolicibacterium vanbaalenii</name>
    <name type="common">Mycobacterium vanbaalenii</name>
    <dbReference type="NCBI Taxonomy" id="110539"/>
    <lineage>
        <taxon>Bacteria</taxon>
        <taxon>Bacillati</taxon>
        <taxon>Actinomycetota</taxon>
        <taxon>Actinomycetes</taxon>
        <taxon>Mycobacteriales</taxon>
        <taxon>Mycobacteriaceae</taxon>
        <taxon>Mycolicibacterium</taxon>
    </lineage>
</organism>
<feature type="chain" id="PRO_5039289526" evidence="1">
    <location>
        <begin position="19"/>
        <end position="183"/>
    </location>
</feature>
<keyword evidence="1" id="KW-0732">Signal</keyword>
<dbReference type="Proteomes" id="UP000430146">
    <property type="component" value="Unassembled WGS sequence"/>
</dbReference>
<sequence>MRTTYALAVLATTVGMLAGCGGTGGGDAASVTSSAPRTDAAAPSAPAAVPAELNFTAKTVGGQEFSGQSLVGKPVVFWFWAPWCPTCQREAPDVASVARATPEATFVGVAALDQEPAMQRFIDEYGIGFFPNIADLDGALWQRFGVTTQPAFAFVTADGSVDVVRGSLSEPALTTRVATLLDS</sequence>
<feature type="domain" description="Thioredoxin" evidence="2">
    <location>
        <begin position="46"/>
        <end position="182"/>
    </location>
</feature>
<dbReference type="AlphaFoldDB" id="A0A5S9R392"/>
<dbReference type="InterPro" id="IPR036249">
    <property type="entry name" value="Thioredoxin-like_sf"/>
</dbReference>
<proteinExistence type="predicted"/>
<reference evidence="3 4" key="1">
    <citation type="submission" date="2019-11" db="EMBL/GenBank/DDBJ databases">
        <authorList>
            <person name="Holert J."/>
        </authorList>
    </citation>
    <scope>NUCLEOTIDE SEQUENCE [LARGE SCALE GENOMIC DNA]</scope>
    <source>
        <strain evidence="3">BC8_1</strain>
    </source>
</reference>
<dbReference type="InterPro" id="IPR013766">
    <property type="entry name" value="Thioredoxin_domain"/>
</dbReference>
<evidence type="ECO:0000313" key="4">
    <source>
        <dbReference type="Proteomes" id="UP000430146"/>
    </source>
</evidence>
<dbReference type="PROSITE" id="PS51352">
    <property type="entry name" value="THIOREDOXIN_2"/>
    <property type="match status" value="1"/>
</dbReference>
<accession>A0A5S9R392</accession>
<dbReference type="SUPFAM" id="SSF52833">
    <property type="entry name" value="Thioredoxin-like"/>
    <property type="match status" value="1"/>
</dbReference>
<dbReference type="Pfam" id="PF00578">
    <property type="entry name" value="AhpC-TSA"/>
    <property type="match status" value="1"/>
</dbReference>
<dbReference type="CDD" id="cd03011">
    <property type="entry name" value="TlpA_like_ScsD_MtbDsbE"/>
    <property type="match status" value="1"/>
</dbReference>
<evidence type="ECO:0000256" key="1">
    <source>
        <dbReference type="SAM" id="SignalP"/>
    </source>
</evidence>
<evidence type="ECO:0000313" key="3">
    <source>
        <dbReference type="EMBL" id="CAA0127104.1"/>
    </source>
</evidence>
<gene>
    <name evidence="3" type="ORF">AELLOGFF_05103</name>
</gene>
<dbReference type="GO" id="GO:0016491">
    <property type="term" value="F:oxidoreductase activity"/>
    <property type="evidence" value="ECO:0007669"/>
    <property type="project" value="InterPro"/>
</dbReference>
<protein>
    <submittedName>
        <fullName evidence="3">Soluble secreted antigen MPT53</fullName>
    </submittedName>
</protein>
<evidence type="ECO:0000259" key="2">
    <source>
        <dbReference type="PROSITE" id="PS51352"/>
    </source>
</evidence>
<dbReference type="PROSITE" id="PS51257">
    <property type="entry name" value="PROKAR_LIPOPROTEIN"/>
    <property type="match status" value="1"/>
</dbReference>
<keyword evidence="4" id="KW-1185">Reference proteome</keyword>
<feature type="signal peptide" evidence="1">
    <location>
        <begin position="1"/>
        <end position="18"/>
    </location>
</feature>
<dbReference type="PANTHER" id="PTHR42852:SF17">
    <property type="entry name" value="THIOREDOXIN-LIKE PROTEIN HI_1115"/>
    <property type="match status" value="1"/>
</dbReference>
<dbReference type="InterPro" id="IPR050553">
    <property type="entry name" value="Thioredoxin_ResA/DsbE_sf"/>
</dbReference>
<dbReference type="Gene3D" id="3.40.30.10">
    <property type="entry name" value="Glutaredoxin"/>
    <property type="match status" value="1"/>
</dbReference>